<sequence length="65" mass="6629">MLRYAILGALIALSGCQREPTFDEAFKANEADLASKAAAIDAELDAAQSDAAMAEETGAGEAPAD</sequence>
<keyword evidence="2" id="KW-1185">Reference proteome</keyword>
<comment type="caution">
    <text evidence="1">The sequence shown here is derived from an EMBL/GenBank/DDBJ whole genome shotgun (WGS) entry which is preliminary data.</text>
</comment>
<dbReference type="RefSeq" id="WP_100868419.1">
    <property type="nucleotide sequence ID" value="NZ_PHUF01000007.1"/>
</dbReference>
<gene>
    <name evidence="1" type="ORF">B0I00_3240</name>
</gene>
<dbReference type="PROSITE" id="PS51257">
    <property type="entry name" value="PROKAR_LIPOPROTEIN"/>
    <property type="match status" value="1"/>
</dbReference>
<dbReference type="AlphaFoldDB" id="A0A2N0H3G9"/>
<accession>A0A2N0H3G9</accession>
<evidence type="ECO:0008006" key="3">
    <source>
        <dbReference type="Google" id="ProtNLM"/>
    </source>
</evidence>
<dbReference type="Proteomes" id="UP000232587">
    <property type="component" value="Unassembled WGS sequence"/>
</dbReference>
<organism evidence="1 2">
    <name type="scientific">Novosphingobium kunmingense</name>
    <dbReference type="NCBI Taxonomy" id="1211806"/>
    <lineage>
        <taxon>Bacteria</taxon>
        <taxon>Pseudomonadati</taxon>
        <taxon>Pseudomonadota</taxon>
        <taxon>Alphaproteobacteria</taxon>
        <taxon>Sphingomonadales</taxon>
        <taxon>Sphingomonadaceae</taxon>
        <taxon>Novosphingobium</taxon>
    </lineage>
</organism>
<evidence type="ECO:0000313" key="2">
    <source>
        <dbReference type="Proteomes" id="UP000232587"/>
    </source>
</evidence>
<name>A0A2N0H3G9_9SPHN</name>
<evidence type="ECO:0000313" key="1">
    <source>
        <dbReference type="EMBL" id="PKB13440.1"/>
    </source>
</evidence>
<dbReference type="EMBL" id="PHUF01000007">
    <property type="protein sequence ID" value="PKB13440.1"/>
    <property type="molecule type" value="Genomic_DNA"/>
</dbReference>
<reference evidence="1 2" key="1">
    <citation type="submission" date="2017-11" db="EMBL/GenBank/DDBJ databases">
        <title>Genomic Encyclopedia of Type Strains, Phase III (KMG-III): the genomes of soil and plant-associated and newly described type strains.</title>
        <authorList>
            <person name="Whitman W."/>
        </authorList>
    </citation>
    <scope>NUCLEOTIDE SEQUENCE [LARGE SCALE GENOMIC DNA]</scope>
    <source>
        <strain evidence="1 2">CGMCC 1.12274</strain>
    </source>
</reference>
<protein>
    <recommendedName>
        <fullName evidence="3">Lipoprotein</fullName>
    </recommendedName>
</protein>
<proteinExistence type="predicted"/>